<dbReference type="PANTHER" id="PTHR22946">
    <property type="entry name" value="DIENELACTONE HYDROLASE DOMAIN-CONTAINING PROTEIN-RELATED"/>
    <property type="match status" value="1"/>
</dbReference>
<dbReference type="STRING" id="709986.Deima_1209"/>
<evidence type="ECO:0000313" key="5">
    <source>
        <dbReference type="Proteomes" id="UP000008635"/>
    </source>
</evidence>
<dbReference type="KEGG" id="dmr:Deima_1209"/>
<dbReference type="Gene3D" id="3.40.50.1820">
    <property type="entry name" value="alpha/beta hydrolase"/>
    <property type="match status" value="1"/>
</dbReference>
<dbReference type="InterPro" id="IPR050261">
    <property type="entry name" value="FrsA_esterase"/>
</dbReference>
<reference evidence="5" key="2">
    <citation type="submission" date="2011-01" db="EMBL/GenBank/DDBJ databases">
        <title>The complete genome of Deinococcus maricopensis DSM 21211.</title>
        <authorList>
            <consortium name="US DOE Joint Genome Institute (JGI-PGF)"/>
            <person name="Lucas S."/>
            <person name="Copeland A."/>
            <person name="Lapidus A."/>
            <person name="Goodwin L."/>
            <person name="Pitluck S."/>
            <person name="Kyrpides N."/>
            <person name="Mavromatis K."/>
            <person name="Pagani I."/>
            <person name="Ivanova N."/>
            <person name="Ovchinnikova G."/>
            <person name="Zeytun A."/>
            <person name="Detter J.C."/>
            <person name="Han C."/>
            <person name="Land M."/>
            <person name="Hauser L."/>
            <person name="Markowitz V."/>
            <person name="Cheng J.-F."/>
            <person name="Hugenholtz P."/>
            <person name="Woyke T."/>
            <person name="Wu D."/>
            <person name="Pukall R."/>
            <person name="Gehrich-Schroeter G."/>
            <person name="Brambilla E."/>
            <person name="Klenk H.-P."/>
            <person name="Eisen J.A."/>
        </authorList>
    </citation>
    <scope>NUCLEOTIDE SEQUENCE [LARGE SCALE GENOMIC DNA]</scope>
    <source>
        <strain evidence="5">DSM 21211 / LMG 22137 / NRRL B-23946 / LB-34</strain>
    </source>
</reference>
<feature type="domain" description="PET hydrolase/cutinase-like" evidence="3">
    <location>
        <begin position="54"/>
        <end position="313"/>
    </location>
</feature>
<dbReference type="PANTHER" id="PTHR22946:SF9">
    <property type="entry name" value="POLYKETIDE TRANSFERASE AF380"/>
    <property type="match status" value="1"/>
</dbReference>
<dbReference type="EC" id="3.1.1.3" evidence="4"/>
<dbReference type="InterPro" id="IPR041127">
    <property type="entry name" value="PET_hydrolase/cutinase-like"/>
</dbReference>
<keyword evidence="5" id="KW-1185">Reference proteome</keyword>
<protein>
    <submittedName>
        <fullName evidence="4">Triacylglycerol lipase</fullName>
        <ecNumber evidence="4">3.1.1.3</ecNumber>
    </submittedName>
</protein>
<dbReference type="SMR" id="E8U721"/>
<dbReference type="eggNOG" id="COG1073">
    <property type="taxonomic scope" value="Bacteria"/>
</dbReference>
<proteinExistence type="predicted"/>
<dbReference type="GO" id="GO:0004806">
    <property type="term" value="F:triacylglycerol lipase activity"/>
    <property type="evidence" value="ECO:0007669"/>
    <property type="project" value="UniProtKB-EC"/>
</dbReference>
<feature type="region of interest" description="Disordered" evidence="2">
    <location>
        <begin position="42"/>
        <end position="63"/>
    </location>
</feature>
<evidence type="ECO:0000259" key="3">
    <source>
        <dbReference type="Pfam" id="PF12740"/>
    </source>
</evidence>
<accession>E8U721</accession>
<dbReference type="InterPro" id="IPR029058">
    <property type="entry name" value="AB_hydrolase_fold"/>
</dbReference>
<dbReference type="SUPFAM" id="SSF53474">
    <property type="entry name" value="alpha/beta-Hydrolases"/>
    <property type="match status" value="1"/>
</dbReference>
<dbReference type="Proteomes" id="UP000008635">
    <property type="component" value="Chromosome"/>
</dbReference>
<dbReference type="ESTHER" id="deiml-e8u721">
    <property type="family name" value="Polyesterase-lipase-cutinase"/>
</dbReference>
<evidence type="ECO:0000256" key="2">
    <source>
        <dbReference type="SAM" id="MobiDB-lite"/>
    </source>
</evidence>
<dbReference type="EMBL" id="CP002454">
    <property type="protein sequence ID" value="ADV66860.1"/>
    <property type="molecule type" value="Genomic_DNA"/>
</dbReference>
<dbReference type="Pfam" id="PF12740">
    <property type="entry name" value="PETase"/>
    <property type="match status" value="1"/>
</dbReference>
<name>E8U721_DEIML</name>
<reference evidence="4 5" key="1">
    <citation type="journal article" date="2011" name="Stand. Genomic Sci.">
        <title>Complete genome sequence of Deinococcus maricopensis type strain (LB-34).</title>
        <authorList>
            <person name="Pukall R."/>
            <person name="Zeytun A."/>
            <person name="Lucas S."/>
            <person name="Lapidus A."/>
            <person name="Hammon N."/>
            <person name="Deshpande S."/>
            <person name="Nolan M."/>
            <person name="Cheng J.F."/>
            <person name="Pitluck S."/>
            <person name="Liolios K."/>
            <person name="Pagani I."/>
            <person name="Mikhailova N."/>
            <person name="Ivanova N."/>
            <person name="Mavromatis K."/>
            <person name="Pati A."/>
            <person name="Tapia R."/>
            <person name="Han C."/>
            <person name="Goodwin L."/>
            <person name="Chen A."/>
            <person name="Palaniappan K."/>
            <person name="Land M."/>
            <person name="Hauser L."/>
            <person name="Chang Y.J."/>
            <person name="Jeffries C.D."/>
            <person name="Brambilla E.M."/>
            <person name="Rohde M."/>
            <person name="Goker M."/>
            <person name="Detter J.C."/>
            <person name="Woyke T."/>
            <person name="Bristow J."/>
            <person name="Eisen J.A."/>
            <person name="Markowitz V."/>
            <person name="Hugenholtz P."/>
            <person name="Kyrpides N.C."/>
            <person name="Klenk H.P."/>
        </authorList>
    </citation>
    <scope>NUCLEOTIDE SEQUENCE [LARGE SCALE GENOMIC DNA]</scope>
    <source>
        <strain evidence="5">DSM 21211 / LMG 22137 / NRRL B-23946 / LB-34</strain>
    </source>
</reference>
<keyword evidence="1 4" id="KW-0378">Hydrolase</keyword>
<feature type="compositionally biased region" description="Low complexity" evidence="2">
    <location>
        <begin position="42"/>
        <end position="51"/>
    </location>
</feature>
<evidence type="ECO:0000256" key="1">
    <source>
        <dbReference type="ARBA" id="ARBA00022801"/>
    </source>
</evidence>
<gene>
    <name evidence="4" type="ordered locus">Deima_1209</name>
</gene>
<dbReference type="HOGENOM" id="CLU_052605_1_0_0"/>
<sequence precursor="true">MSNGYSACPAPYDHRGMRKHASLLAALPVLLAACGTTTSTLTTPAVTPQTLSGAATNPYERGPAPTTALLEAARGPYATASTTVPRSSVSDFGGATIYYPTSTADGTFGGVAISPGYTGTQASVAWLGPRLASHGFVVIVIDTLSRYDYPSSRGDQLRAALRYLTTSSAVRTRVDATRLAVMGHSMGGGGALEAAKDNPALKAAIPLTPWNTDKSWPELTTPTLIFGAQNDSVAPVSSHAIPFYTSLASTLPKAYLELRGASHGAPTSTNTTIAKYAVAWLKRFEDADRRYDPFLCPTPAVSTLLSDARSTCPFN</sequence>
<evidence type="ECO:0000313" key="4">
    <source>
        <dbReference type="EMBL" id="ADV66860.1"/>
    </source>
</evidence>
<organism evidence="4 5">
    <name type="scientific">Deinococcus maricopensis (strain DSM 21211 / LMG 22137 / NRRL B-23946 / LB-34)</name>
    <dbReference type="NCBI Taxonomy" id="709986"/>
    <lineage>
        <taxon>Bacteria</taxon>
        <taxon>Thermotogati</taxon>
        <taxon>Deinococcota</taxon>
        <taxon>Deinococci</taxon>
        <taxon>Deinococcales</taxon>
        <taxon>Deinococcaceae</taxon>
        <taxon>Deinococcus</taxon>
    </lineage>
</organism>
<dbReference type="AlphaFoldDB" id="E8U721"/>